<feature type="compositionally biased region" description="Polar residues" evidence="1">
    <location>
        <begin position="492"/>
        <end position="501"/>
    </location>
</feature>
<gene>
    <name evidence="2" type="ORF">H5410_023566</name>
</gene>
<dbReference type="OrthoDB" id="1937528at2759"/>
<keyword evidence="3" id="KW-1185">Reference proteome</keyword>
<evidence type="ECO:0000313" key="2">
    <source>
        <dbReference type="EMBL" id="KAG5612285.1"/>
    </source>
</evidence>
<dbReference type="PANTHER" id="PTHR33116:SF85">
    <property type="entry name" value="REVERSE TRANSCRIPTASE ZINC-BINDING DOMAIN-CONTAINING PROTEIN"/>
    <property type="match status" value="1"/>
</dbReference>
<protein>
    <submittedName>
        <fullName evidence="2">Uncharacterized protein</fullName>
    </submittedName>
</protein>
<accession>A0A9J5ZIH4</accession>
<dbReference type="PANTHER" id="PTHR33116">
    <property type="entry name" value="REVERSE TRANSCRIPTASE ZINC-BINDING DOMAIN-CONTAINING PROTEIN-RELATED-RELATED"/>
    <property type="match status" value="1"/>
</dbReference>
<reference evidence="2 3" key="1">
    <citation type="submission" date="2020-09" db="EMBL/GenBank/DDBJ databases">
        <title>De no assembly of potato wild relative species, Solanum commersonii.</title>
        <authorList>
            <person name="Cho K."/>
        </authorList>
    </citation>
    <scope>NUCLEOTIDE SEQUENCE [LARGE SCALE GENOMIC DNA]</scope>
    <source>
        <strain evidence="2">LZ3.2</strain>
        <tissue evidence="2">Leaf</tissue>
    </source>
</reference>
<dbReference type="Proteomes" id="UP000824120">
    <property type="component" value="Chromosome 4"/>
</dbReference>
<proteinExistence type="predicted"/>
<dbReference type="EMBL" id="JACXVP010000004">
    <property type="protein sequence ID" value="KAG5612285.1"/>
    <property type="molecule type" value="Genomic_DNA"/>
</dbReference>
<feature type="region of interest" description="Disordered" evidence="1">
    <location>
        <begin position="476"/>
        <end position="517"/>
    </location>
</feature>
<evidence type="ECO:0000313" key="3">
    <source>
        <dbReference type="Proteomes" id="UP000824120"/>
    </source>
</evidence>
<dbReference type="AlphaFoldDB" id="A0A9J5ZIH4"/>
<sequence length="599" mass="67771">MEILNAILGGEIGALLTMYLGMPLVTISTSSKIWNIVIEKCEENGMEDSISIFGSRSTLTNFVLDALPTYMMYVFTIPTGIMNRLDKIRRNFLWQENKEMETLIARKRYGRLRQSKAKGLRVKWLWKYNNENQLLWWKEEEDNTTPCGDFTIESFSDLEAGQDVLWWEGSNEIFQAKEAVLAQDNLMKRGVSICSRCFFCGDSAEINFRVGRKQVCRLQAKNRSRQRIVPASIWWAVWNERNSRRFENIVNTEFYAEDQIELHFDLMFFGVISAAEEGTAVFGETSLLCIQKQHIDQGNQSQNLQASTDDQNVASKNIVSDNISPRQSKHTHSNNLQEMSGNYNGAATIQNLGWVSTNMSFYNTPSPMASQKFSAKWTNASVAGADNSPRATINSTIQAPWRKFVDEGKLRKDIWEVIFDSALGEIQGFFGESTGNTNSNVSGASEMEQFILPNIMVVQVSSMTLRSMTSRKAQSWATENYGEGTRNDISNDSRLNMTMSHPSGDARPLEQEGPGTSTSGVNVLQRYWPFSGFLGKAIDFLVYIDDALDVYNKLPHKHYHIGWCYQRRALSVLKPGSEAQNVLSALPRFMCASVSSSRF</sequence>
<name>A0A9J5ZIH4_SOLCO</name>
<organism evidence="2 3">
    <name type="scientific">Solanum commersonii</name>
    <name type="common">Commerson's wild potato</name>
    <name type="synonym">Commerson's nightshade</name>
    <dbReference type="NCBI Taxonomy" id="4109"/>
    <lineage>
        <taxon>Eukaryota</taxon>
        <taxon>Viridiplantae</taxon>
        <taxon>Streptophyta</taxon>
        <taxon>Embryophyta</taxon>
        <taxon>Tracheophyta</taxon>
        <taxon>Spermatophyta</taxon>
        <taxon>Magnoliopsida</taxon>
        <taxon>eudicotyledons</taxon>
        <taxon>Gunneridae</taxon>
        <taxon>Pentapetalae</taxon>
        <taxon>asterids</taxon>
        <taxon>lamiids</taxon>
        <taxon>Solanales</taxon>
        <taxon>Solanaceae</taxon>
        <taxon>Solanoideae</taxon>
        <taxon>Solaneae</taxon>
        <taxon>Solanum</taxon>
    </lineage>
</organism>
<comment type="caution">
    <text evidence="2">The sequence shown here is derived from an EMBL/GenBank/DDBJ whole genome shotgun (WGS) entry which is preliminary data.</text>
</comment>
<evidence type="ECO:0000256" key="1">
    <source>
        <dbReference type="SAM" id="MobiDB-lite"/>
    </source>
</evidence>